<reference evidence="8 9" key="2">
    <citation type="submission" date="2020-03" db="EMBL/GenBank/DDBJ databases">
        <title>Roseomonas stagni sp. nov., isolated from pond water in Japan.</title>
        <authorList>
            <person name="Furuhata K."/>
            <person name="Miyamoto H."/>
            <person name="Goto K."/>
        </authorList>
    </citation>
    <scope>NUCLEOTIDE SEQUENCE [LARGE SCALE GENOMIC DNA]</scope>
    <source>
        <strain evidence="8 9">PeD5</strain>
    </source>
</reference>
<gene>
    <name evidence="8" type="ORF">G3576_10325</name>
</gene>
<dbReference type="GO" id="GO:0003677">
    <property type="term" value="F:DNA binding"/>
    <property type="evidence" value="ECO:0007669"/>
    <property type="project" value="UniProtKB-UniRule"/>
</dbReference>
<keyword evidence="3 5" id="KW-0238">DNA-binding</keyword>
<reference evidence="8 9" key="1">
    <citation type="submission" date="2020-02" db="EMBL/GenBank/DDBJ databases">
        <authorList>
            <person name="Kim H.M."/>
            <person name="Jeon C.O."/>
        </authorList>
    </citation>
    <scope>NUCLEOTIDE SEQUENCE [LARGE SCALE GENOMIC DNA]</scope>
    <source>
        <strain evidence="8 9">PeD5</strain>
    </source>
</reference>
<evidence type="ECO:0000313" key="8">
    <source>
        <dbReference type="EMBL" id="NGM20411.1"/>
    </source>
</evidence>
<accession>A0A6M1LJF0</accession>
<evidence type="ECO:0000256" key="3">
    <source>
        <dbReference type="ARBA" id="ARBA00023125"/>
    </source>
</evidence>
<evidence type="ECO:0000259" key="7">
    <source>
        <dbReference type="PROSITE" id="PS51900"/>
    </source>
</evidence>
<keyword evidence="4" id="KW-0233">DNA recombination</keyword>
<comment type="similarity">
    <text evidence="1">Belongs to the 'phage' integrase family.</text>
</comment>
<evidence type="ECO:0000256" key="5">
    <source>
        <dbReference type="PROSITE-ProRule" id="PRU01248"/>
    </source>
</evidence>
<dbReference type="PANTHER" id="PTHR30349:SF41">
    <property type="entry name" value="INTEGRASE_RECOMBINASE PROTEIN MJ0367-RELATED"/>
    <property type="match status" value="1"/>
</dbReference>
<dbReference type="GO" id="GO:0015074">
    <property type="term" value="P:DNA integration"/>
    <property type="evidence" value="ECO:0007669"/>
    <property type="project" value="UniProtKB-KW"/>
</dbReference>
<dbReference type="EMBL" id="JAAIKB010000003">
    <property type="protein sequence ID" value="NGM20411.1"/>
    <property type="molecule type" value="Genomic_DNA"/>
</dbReference>
<dbReference type="InterPro" id="IPR011010">
    <property type="entry name" value="DNA_brk_join_enz"/>
</dbReference>
<dbReference type="InterPro" id="IPR013762">
    <property type="entry name" value="Integrase-like_cat_sf"/>
</dbReference>
<feature type="domain" description="Core-binding (CB)" evidence="7">
    <location>
        <begin position="192"/>
        <end position="302"/>
    </location>
</feature>
<feature type="region of interest" description="Disordered" evidence="6">
    <location>
        <begin position="163"/>
        <end position="193"/>
    </location>
</feature>
<keyword evidence="9" id="KW-1185">Reference proteome</keyword>
<evidence type="ECO:0000256" key="2">
    <source>
        <dbReference type="ARBA" id="ARBA00022908"/>
    </source>
</evidence>
<dbReference type="Proteomes" id="UP000475385">
    <property type="component" value="Unassembled WGS sequence"/>
</dbReference>
<dbReference type="InterPro" id="IPR050090">
    <property type="entry name" value="Tyrosine_recombinase_XerCD"/>
</dbReference>
<evidence type="ECO:0000256" key="6">
    <source>
        <dbReference type="SAM" id="MobiDB-lite"/>
    </source>
</evidence>
<dbReference type="GO" id="GO:0006310">
    <property type="term" value="P:DNA recombination"/>
    <property type="evidence" value="ECO:0007669"/>
    <property type="project" value="UniProtKB-KW"/>
</dbReference>
<dbReference type="PANTHER" id="PTHR30349">
    <property type="entry name" value="PHAGE INTEGRASE-RELATED"/>
    <property type="match status" value="1"/>
</dbReference>
<evidence type="ECO:0000256" key="1">
    <source>
        <dbReference type="ARBA" id="ARBA00008857"/>
    </source>
</evidence>
<dbReference type="InterPro" id="IPR044068">
    <property type="entry name" value="CB"/>
</dbReference>
<organism evidence="8 9">
    <name type="scientific">Falsiroseomonas algicola</name>
    <dbReference type="NCBI Taxonomy" id="2716930"/>
    <lineage>
        <taxon>Bacteria</taxon>
        <taxon>Pseudomonadati</taxon>
        <taxon>Pseudomonadota</taxon>
        <taxon>Alphaproteobacteria</taxon>
        <taxon>Acetobacterales</taxon>
        <taxon>Roseomonadaceae</taxon>
        <taxon>Falsiroseomonas</taxon>
    </lineage>
</organism>
<dbReference type="CDD" id="cd01184">
    <property type="entry name" value="INT_C_like_1"/>
    <property type="match status" value="1"/>
</dbReference>
<dbReference type="SUPFAM" id="SSF56349">
    <property type="entry name" value="DNA breaking-rejoining enzymes"/>
    <property type="match status" value="1"/>
</dbReference>
<dbReference type="Gene3D" id="1.10.443.10">
    <property type="entry name" value="Intergrase catalytic core"/>
    <property type="match status" value="1"/>
</dbReference>
<keyword evidence="2" id="KW-0229">DNA integration</keyword>
<comment type="caution">
    <text evidence="8">The sequence shown here is derived from an EMBL/GenBank/DDBJ whole genome shotgun (WGS) entry which is preliminary data.</text>
</comment>
<protein>
    <submittedName>
        <fullName evidence="8">Site-specific integrase</fullName>
    </submittedName>
</protein>
<dbReference type="PROSITE" id="PS51900">
    <property type="entry name" value="CB"/>
    <property type="match status" value="1"/>
</dbReference>
<dbReference type="AlphaFoldDB" id="A0A6M1LJF0"/>
<name>A0A6M1LJF0_9PROT</name>
<sequence>MYRYRRRLPGETRGREVVVSLCTRAFREAEHRAALLDREFDRALARARVDVAQAGKKTDLNAILRGYLRGILEGDGAGRPPLSMTSLRVLEHQLAKAREALANRDFGPVVGDLNRLAALHGVPAEDRFGLGIGVLEARVHAHQAAIRQVIGDMPAVFTERDEPANAPAGLRPPSPSTEGVAPAPTPEPSPVPTASALVEPFFVRRETIDRLSHHDMSQERTTLRLFMDVCGDKPVNAYGRGDVTRFLDMLRQLPKTYGKSTKDRDRRAADIIAAAPADAPRLTDKTVKRHHTALTQFLRFAVDGGHLTVAQHTELTAKHRFREEQKARDQRDTWTPEELRTLFRSPVWTGCAGPNRRSEPGSHIIRDARFWLPILALYHGARLEEFADLYRRDVWHDEGTWALRLVETKDNGEAGDRSLKSEAATRVIPLHAELIRLGFLAYVAKTAPNPNDPLFPDLAPQGKDCKRGPRITRWFVEYRRAIKVFRPGVAMHAFRHNAITRLRDTITDHQQERHVDFLMGHARQGSEGAVRYDKGPGLKAVAATLALLSYPEVDLSGLHVAGESDDRRAA</sequence>
<evidence type="ECO:0000313" key="9">
    <source>
        <dbReference type="Proteomes" id="UP000475385"/>
    </source>
</evidence>
<evidence type="ECO:0000256" key="4">
    <source>
        <dbReference type="ARBA" id="ARBA00023172"/>
    </source>
</evidence>
<proteinExistence type="inferred from homology"/>